<protein>
    <submittedName>
        <fullName evidence="1">Uncharacterized protein</fullName>
    </submittedName>
</protein>
<accession>A0A1V3XZP1</accession>
<sequence>MISARSLTAPLISLASRAASPTPMLTTTLVTVGICMTLR</sequence>
<name>A0A1V3XZP1_MYCKA</name>
<organism evidence="1 2">
    <name type="scientific">Mycobacterium kansasii</name>
    <dbReference type="NCBI Taxonomy" id="1768"/>
    <lineage>
        <taxon>Bacteria</taxon>
        <taxon>Bacillati</taxon>
        <taxon>Actinomycetota</taxon>
        <taxon>Actinomycetes</taxon>
        <taxon>Mycobacteriales</taxon>
        <taxon>Mycobacteriaceae</taxon>
        <taxon>Mycobacterium</taxon>
    </lineage>
</organism>
<gene>
    <name evidence="1" type="ORF">BZL29_0007</name>
</gene>
<proteinExistence type="predicted"/>
<comment type="caution">
    <text evidence="1">The sequence shown here is derived from an EMBL/GenBank/DDBJ whole genome shotgun (WGS) entry which is preliminary data.</text>
</comment>
<evidence type="ECO:0000313" key="2">
    <source>
        <dbReference type="Proteomes" id="UP000188532"/>
    </source>
</evidence>
<reference evidence="1 2" key="1">
    <citation type="submission" date="2017-02" db="EMBL/GenBank/DDBJ databases">
        <title>Complete genome sequences of Mycobacterium kansasii strains isolated from rhesus macaques.</title>
        <authorList>
            <person name="Panda A."/>
            <person name="Nagaraj S."/>
            <person name="Zhao X."/>
            <person name="Tettelin H."/>
            <person name="Detolla L.J."/>
        </authorList>
    </citation>
    <scope>NUCLEOTIDE SEQUENCE [LARGE SCALE GENOMIC DNA]</scope>
    <source>
        <strain evidence="1 2">11-3469</strain>
    </source>
</reference>
<evidence type="ECO:0000313" key="1">
    <source>
        <dbReference type="EMBL" id="OOK84717.1"/>
    </source>
</evidence>
<dbReference type="AlphaFoldDB" id="A0A1V3XZP1"/>
<dbReference type="EMBL" id="MVBN01000001">
    <property type="protein sequence ID" value="OOK84717.1"/>
    <property type="molecule type" value="Genomic_DNA"/>
</dbReference>
<dbReference type="Proteomes" id="UP000188532">
    <property type="component" value="Unassembled WGS sequence"/>
</dbReference>